<proteinExistence type="predicted"/>
<name>A0A9D4T7B1_RHISA</name>
<comment type="caution">
    <text evidence="3">The sequence shown here is derived from an EMBL/GenBank/DDBJ whole genome shotgun (WGS) entry which is preliminary data.</text>
</comment>
<evidence type="ECO:0000313" key="3">
    <source>
        <dbReference type="EMBL" id="KAH7975835.1"/>
    </source>
</evidence>
<dbReference type="Proteomes" id="UP000821837">
    <property type="component" value="Chromosome 10"/>
</dbReference>
<dbReference type="InterPro" id="IPR044822">
    <property type="entry name" value="Myb_DNA-bind_4"/>
</dbReference>
<dbReference type="Gene3D" id="1.10.10.60">
    <property type="entry name" value="Homeodomain-like"/>
    <property type="match status" value="1"/>
</dbReference>
<feature type="region of interest" description="Disordered" evidence="1">
    <location>
        <begin position="1"/>
        <end position="25"/>
    </location>
</feature>
<reference evidence="3" key="2">
    <citation type="submission" date="2021-09" db="EMBL/GenBank/DDBJ databases">
        <authorList>
            <person name="Jia N."/>
            <person name="Wang J."/>
            <person name="Shi W."/>
            <person name="Du L."/>
            <person name="Sun Y."/>
            <person name="Zhan W."/>
            <person name="Jiang J."/>
            <person name="Wang Q."/>
            <person name="Zhang B."/>
            <person name="Ji P."/>
            <person name="Sakyi L.B."/>
            <person name="Cui X."/>
            <person name="Yuan T."/>
            <person name="Jiang B."/>
            <person name="Yang W."/>
            <person name="Lam T.T.-Y."/>
            <person name="Chang Q."/>
            <person name="Ding S."/>
            <person name="Wang X."/>
            <person name="Zhu J."/>
            <person name="Ruan X."/>
            <person name="Zhao L."/>
            <person name="Wei J."/>
            <person name="Que T."/>
            <person name="Du C."/>
            <person name="Cheng J."/>
            <person name="Dai P."/>
            <person name="Han X."/>
            <person name="Huang E."/>
            <person name="Gao Y."/>
            <person name="Liu J."/>
            <person name="Shao H."/>
            <person name="Ye R."/>
            <person name="Li L."/>
            <person name="Wei W."/>
            <person name="Wang X."/>
            <person name="Wang C."/>
            <person name="Huo Q."/>
            <person name="Li W."/>
            <person name="Guo W."/>
            <person name="Chen H."/>
            <person name="Chen S."/>
            <person name="Zhou L."/>
            <person name="Zhou L."/>
            <person name="Ni X."/>
            <person name="Tian J."/>
            <person name="Zhou Y."/>
            <person name="Sheng Y."/>
            <person name="Liu T."/>
            <person name="Pan Y."/>
            <person name="Xia L."/>
            <person name="Li J."/>
            <person name="Zhao F."/>
            <person name="Cao W."/>
        </authorList>
    </citation>
    <scope>NUCLEOTIDE SEQUENCE</scope>
    <source>
        <strain evidence="3">Rsan-2018</strain>
        <tissue evidence="3">Larvae</tissue>
    </source>
</reference>
<accession>A0A9D4T7B1</accession>
<organism evidence="3 4">
    <name type="scientific">Rhipicephalus sanguineus</name>
    <name type="common">Brown dog tick</name>
    <name type="synonym">Ixodes sanguineus</name>
    <dbReference type="NCBI Taxonomy" id="34632"/>
    <lineage>
        <taxon>Eukaryota</taxon>
        <taxon>Metazoa</taxon>
        <taxon>Ecdysozoa</taxon>
        <taxon>Arthropoda</taxon>
        <taxon>Chelicerata</taxon>
        <taxon>Arachnida</taxon>
        <taxon>Acari</taxon>
        <taxon>Parasitiformes</taxon>
        <taxon>Ixodida</taxon>
        <taxon>Ixodoidea</taxon>
        <taxon>Ixodidae</taxon>
        <taxon>Rhipicephalinae</taxon>
        <taxon>Rhipicephalus</taxon>
        <taxon>Rhipicephalus</taxon>
    </lineage>
</organism>
<evidence type="ECO:0000259" key="2">
    <source>
        <dbReference type="Pfam" id="PF13837"/>
    </source>
</evidence>
<evidence type="ECO:0000256" key="1">
    <source>
        <dbReference type="SAM" id="MobiDB-lite"/>
    </source>
</evidence>
<protein>
    <recommendedName>
        <fullName evidence="2">Myb/SANT-like DNA-binding domain-containing protein</fullName>
    </recommendedName>
</protein>
<reference evidence="3" key="1">
    <citation type="journal article" date="2020" name="Cell">
        <title>Large-Scale Comparative Analyses of Tick Genomes Elucidate Their Genetic Diversity and Vector Capacities.</title>
        <authorList>
            <consortium name="Tick Genome and Microbiome Consortium (TIGMIC)"/>
            <person name="Jia N."/>
            <person name="Wang J."/>
            <person name="Shi W."/>
            <person name="Du L."/>
            <person name="Sun Y."/>
            <person name="Zhan W."/>
            <person name="Jiang J.F."/>
            <person name="Wang Q."/>
            <person name="Zhang B."/>
            <person name="Ji P."/>
            <person name="Bell-Sakyi L."/>
            <person name="Cui X.M."/>
            <person name="Yuan T.T."/>
            <person name="Jiang B.G."/>
            <person name="Yang W.F."/>
            <person name="Lam T.T."/>
            <person name="Chang Q.C."/>
            <person name="Ding S.J."/>
            <person name="Wang X.J."/>
            <person name="Zhu J.G."/>
            <person name="Ruan X.D."/>
            <person name="Zhao L."/>
            <person name="Wei J.T."/>
            <person name="Ye R.Z."/>
            <person name="Que T.C."/>
            <person name="Du C.H."/>
            <person name="Zhou Y.H."/>
            <person name="Cheng J.X."/>
            <person name="Dai P.F."/>
            <person name="Guo W.B."/>
            <person name="Han X.H."/>
            <person name="Huang E.J."/>
            <person name="Li L.F."/>
            <person name="Wei W."/>
            <person name="Gao Y.C."/>
            <person name="Liu J.Z."/>
            <person name="Shao H.Z."/>
            <person name="Wang X."/>
            <person name="Wang C.C."/>
            <person name="Yang T.C."/>
            <person name="Huo Q.B."/>
            <person name="Li W."/>
            <person name="Chen H.Y."/>
            <person name="Chen S.E."/>
            <person name="Zhou L.G."/>
            <person name="Ni X.B."/>
            <person name="Tian J.H."/>
            <person name="Sheng Y."/>
            <person name="Liu T."/>
            <person name="Pan Y.S."/>
            <person name="Xia L.Y."/>
            <person name="Li J."/>
            <person name="Zhao F."/>
            <person name="Cao W.C."/>
        </authorList>
    </citation>
    <scope>NUCLEOTIDE SEQUENCE</scope>
    <source>
        <strain evidence="3">Rsan-2018</strain>
    </source>
</reference>
<gene>
    <name evidence="3" type="ORF">HPB52_006092</name>
</gene>
<sequence length="188" mass="20865">MAAPTAAVDGSMAPPQAEPSSQRRANWFVSTPEAPIRLWEDSLSALRSNTRNERIHEEMTRDLNARLPAGDVPFTAKQVRQKLENLNKRYRNFLLRGYKAAIVRSAGRANMAALLLRLGAAVNMAARLHSPSMAVNMAAPSLRGGEEAVKMAAHIRLFKGNRERLAHFSNFRRRVPLHIASDAVLFSI</sequence>
<dbReference type="VEuPathDB" id="VectorBase:RSAN_034670"/>
<dbReference type="AlphaFoldDB" id="A0A9D4T7B1"/>
<dbReference type="Pfam" id="PF13837">
    <property type="entry name" value="Myb_DNA-bind_4"/>
    <property type="match status" value="1"/>
</dbReference>
<keyword evidence="4" id="KW-1185">Reference proteome</keyword>
<dbReference type="EMBL" id="JABSTV010001246">
    <property type="protein sequence ID" value="KAH7975835.1"/>
    <property type="molecule type" value="Genomic_DNA"/>
</dbReference>
<feature type="domain" description="Myb/SANT-like DNA-binding" evidence="2">
    <location>
        <begin position="26"/>
        <end position="93"/>
    </location>
</feature>
<evidence type="ECO:0000313" key="4">
    <source>
        <dbReference type="Proteomes" id="UP000821837"/>
    </source>
</evidence>